<evidence type="ECO:0000313" key="1">
    <source>
        <dbReference type="EMBL" id="KAK2149663.1"/>
    </source>
</evidence>
<organism evidence="1 2">
    <name type="scientific">Paralvinella palmiformis</name>
    <dbReference type="NCBI Taxonomy" id="53620"/>
    <lineage>
        <taxon>Eukaryota</taxon>
        <taxon>Metazoa</taxon>
        <taxon>Spiralia</taxon>
        <taxon>Lophotrochozoa</taxon>
        <taxon>Annelida</taxon>
        <taxon>Polychaeta</taxon>
        <taxon>Sedentaria</taxon>
        <taxon>Canalipalpata</taxon>
        <taxon>Terebellida</taxon>
        <taxon>Terebelliformia</taxon>
        <taxon>Alvinellidae</taxon>
        <taxon>Paralvinella</taxon>
    </lineage>
</organism>
<sequence>MFNLFSENIELYGACKRLLEWNNASFHFITLASDVKDSCWAEPWVTMLRGQMSTCDTLRKDQSVILWRGKVEIVGTNLRKPIQLTGFELRSPICKDPSEDQDLEQMLHHVGVKRRDSKCAVRNTISDVVRNS</sequence>
<reference evidence="1" key="1">
    <citation type="journal article" date="2023" name="Mol. Biol. Evol.">
        <title>Third-Generation Sequencing Reveals the Adaptive Role of the Epigenome in Three Deep-Sea Polychaetes.</title>
        <authorList>
            <person name="Perez M."/>
            <person name="Aroh O."/>
            <person name="Sun Y."/>
            <person name="Lan Y."/>
            <person name="Juniper S.K."/>
            <person name="Young C.R."/>
            <person name="Angers B."/>
            <person name="Qian P.Y."/>
        </authorList>
    </citation>
    <scope>NUCLEOTIDE SEQUENCE</scope>
    <source>
        <strain evidence="1">P08H-3</strain>
    </source>
</reference>
<proteinExistence type="predicted"/>
<protein>
    <submittedName>
        <fullName evidence="1">Uncharacterized protein</fullName>
    </submittedName>
</protein>
<name>A0AAD9MZ98_9ANNE</name>
<dbReference type="Proteomes" id="UP001208570">
    <property type="component" value="Unassembled WGS sequence"/>
</dbReference>
<keyword evidence="2" id="KW-1185">Reference proteome</keyword>
<evidence type="ECO:0000313" key="2">
    <source>
        <dbReference type="Proteomes" id="UP001208570"/>
    </source>
</evidence>
<gene>
    <name evidence="1" type="ORF">LSH36_442g00047</name>
</gene>
<dbReference type="AlphaFoldDB" id="A0AAD9MZ98"/>
<dbReference type="EMBL" id="JAODUP010000442">
    <property type="protein sequence ID" value="KAK2149663.1"/>
    <property type="molecule type" value="Genomic_DNA"/>
</dbReference>
<accession>A0AAD9MZ98</accession>
<comment type="caution">
    <text evidence="1">The sequence shown here is derived from an EMBL/GenBank/DDBJ whole genome shotgun (WGS) entry which is preliminary data.</text>
</comment>